<keyword evidence="2" id="KW-0812">Transmembrane</keyword>
<keyword evidence="2" id="KW-0472">Membrane</keyword>
<keyword evidence="2" id="KW-1133">Transmembrane helix</keyword>
<sequence length="233" mass="25985">MLSLFHLSSNITEKANAIPRHNNNNILAFVSKALRILELCLALLLLSWILTRLPFALALSAEFLRRLFAFAASPLFVFAVSNAIIAALLAQSRRLSSPHSADALYREFLQTRTAVSEPHAPPSPTPPEPVFHDKQIIADMVQDTPSADAAAAAKYRRSQSEKIKVDAAGKPPRRKQLLRSETEKRSDSSPEILYPQDELSNEEFQRAIEAFIAKQLRFLREEESSAIVVQNPS</sequence>
<organism evidence="3 4">
    <name type="scientific">Glycine soja</name>
    <name type="common">Wild soybean</name>
    <dbReference type="NCBI Taxonomy" id="3848"/>
    <lineage>
        <taxon>Eukaryota</taxon>
        <taxon>Viridiplantae</taxon>
        <taxon>Streptophyta</taxon>
        <taxon>Embryophyta</taxon>
        <taxon>Tracheophyta</taxon>
        <taxon>Spermatophyta</taxon>
        <taxon>Magnoliopsida</taxon>
        <taxon>eudicotyledons</taxon>
        <taxon>Gunneridae</taxon>
        <taxon>Pentapetalae</taxon>
        <taxon>rosids</taxon>
        <taxon>fabids</taxon>
        <taxon>Fabales</taxon>
        <taxon>Fabaceae</taxon>
        <taxon>Papilionoideae</taxon>
        <taxon>50 kb inversion clade</taxon>
        <taxon>NPAAA clade</taxon>
        <taxon>indigoferoid/millettioid clade</taxon>
        <taxon>Phaseoleae</taxon>
        <taxon>Glycine</taxon>
        <taxon>Glycine subgen. Soja</taxon>
    </lineage>
</organism>
<dbReference type="Gramene" id="XM_028341299.1">
    <property type="protein sequence ID" value="XP_028197100.1"/>
    <property type="gene ID" value="LOC114382062"/>
</dbReference>
<dbReference type="PANTHER" id="PTHR33640">
    <property type="entry name" value="TRANSMEMBRANE PROTEIN"/>
    <property type="match status" value="1"/>
</dbReference>
<name>A0A445LK72_GLYSO</name>
<feature type="compositionally biased region" description="Basic and acidic residues" evidence="1">
    <location>
        <begin position="158"/>
        <end position="167"/>
    </location>
</feature>
<dbReference type="EMBL" id="QZWG01000002">
    <property type="protein sequence ID" value="RZC23542.1"/>
    <property type="molecule type" value="Genomic_DNA"/>
</dbReference>
<evidence type="ECO:0008006" key="5">
    <source>
        <dbReference type="Google" id="ProtNLM"/>
    </source>
</evidence>
<dbReference type="Proteomes" id="UP000289340">
    <property type="component" value="Chromosome 2"/>
</dbReference>
<feature type="region of interest" description="Disordered" evidence="1">
    <location>
        <begin position="158"/>
        <end position="197"/>
    </location>
</feature>
<gene>
    <name evidence="3" type="ORF">D0Y65_003051</name>
</gene>
<feature type="compositionally biased region" description="Basic and acidic residues" evidence="1">
    <location>
        <begin position="178"/>
        <end position="188"/>
    </location>
</feature>
<accession>A0A445LK72</accession>
<feature type="transmembrane region" description="Helical" evidence="2">
    <location>
        <begin position="67"/>
        <end position="90"/>
    </location>
</feature>
<evidence type="ECO:0000256" key="1">
    <source>
        <dbReference type="SAM" id="MobiDB-lite"/>
    </source>
</evidence>
<feature type="transmembrane region" description="Helical" evidence="2">
    <location>
        <begin position="36"/>
        <end position="55"/>
    </location>
</feature>
<proteinExistence type="predicted"/>
<reference evidence="3 4" key="1">
    <citation type="submission" date="2018-09" db="EMBL/GenBank/DDBJ databases">
        <title>A high-quality reference genome of wild soybean provides a powerful tool to mine soybean genomes.</title>
        <authorList>
            <person name="Xie M."/>
            <person name="Chung C.Y.L."/>
            <person name="Li M.-W."/>
            <person name="Wong F.-L."/>
            <person name="Chan T.-F."/>
            <person name="Lam H.-M."/>
        </authorList>
    </citation>
    <scope>NUCLEOTIDE SEQUENCE [LARGE SCALE GENOMIC DNA]</scope>
    <source>
        <strain evidence="4">cv. W05</strain>
        <tissue evidence="3">Hypocotyl of etiolated seedlings</tissue>
    </source>
</reference>
<keyword evidence="4" id="KW-1185">Reference proteome</keyword>
<comment type="caution">
    <text evidence="3">The sequence shown here is derived from an EMBL/GenBank/DDBJ whole genome shotgun (WGS) entry which is preliminary data.</text>
</comment>
<dbReference type="AlphaFoldDB" id="A0A445LK72"/>
<evidence type="ECO:0000256" key="2">
    <source>
        <dbReference type="SAM" id="Phobius"/>
    </source>
</evidence>
<evidence type="ECO:0000313" key="4">
    <source>
        <dbReference type="Proteomes" id="UP000289340"/>
    </source>
</evidence>
<evidence type="ECO:0000313" key="3">
    <source>
        <dbReference type="EMBL" id="RZC23542.1"/>
    </source>
</evidence>
<protein>
    <recommendedName>
        <fullName evidence="5">DUF4408 domain-containing protein</fullName>
    </recommendedName>
</protein>
<dbReference type="PANTHER" id="PTHR33640:SF3">
    <property type="entry name" value="DUF4408 DOMAIN-CONTAINING PROTEIN"/>
    <property type="match status" value="1"/>
</dbReference>